<dbReference type="PANTHER" id="PTHR30244">
    <property type="entry name" value="TRANSAMINASE"/>
    <property type="match status" value="1"/>
</dbReference>
<evidence type="ECO:0000256" key="3">
    <source>
        <dbReference type="PIRSR" id="PIRSR000390-2"/>
    </source>
</evidence>
<dbReference type="Pfam" id="PF01041">
    <property type="entry name" value="DegT_DnrJ_EryC1"/>
    <property type="match status" value="1"/>
</dbReference>
<evidence type="ECO:0000313" key="5">
    <source>
        <dbReference type="EMBL" id="PQJ72088.1"/>
    </source>
</evidence>
<organism evidence="5 6">
    <name type="scientific">Polaribacter butkevichii</name>
    <dbReference type="NCBI Taxonomy" id="218490"/>
    <lineage>
        <taxon>Bacteria</taxon>
        <taxon>Pseudomonadati</taxon>
        <taxon>Bacteroidota</taxon>
        <taxon>Flavobacteriia</taxon>
        <taxon>Flavobacteriales</taxon>
        <taxon>Flavobacteriaceae</taxon>
    </lineage>
</organism>
<dbReference type="RefSeq" id="WP_105047743.1">
    <property type="nucleotide sequence ID" value="NZ_CP150661.1"/>
</dbReference>
<name>A0A2P6CB63_9FLAO</name>
<feature type="active site" description="Proton acceptor" evidence="2">
    <location>
        <position position="183"/>
    </location>
</feature>
<dbReference type="InterPro" id="IPR015421">
    <property type="entry name" value="PyrdxlP-dep_Trfase_major"/>
</dbReference>
<keyword evidence="5" id="KW-0032">Aminotransferase</keyword>
<gene>
    <name evidence="5" type="ORF">BTO14_01955</name>
</gene>
<evidence type="ECO:0000256" key="2">
    <source>
        <dbReference type="PIRSR" id="PIRSR000390-1"/>
    </source>
</evidence>
<keyword evidence="3 4" id="KW-0663">Pyridoxal phosphate</keyword>
<dbReference type="Proteomes" id="UP000247345">
    <property type="component" value="Unassembled WGS sequence"/>
</dbReference>
<dbReference type="OrthoDB" id="9810913at2"/>
<keyword evidence="5" id="KW-0808">Transferase</keyword>
<sequence>MSHKISLSESTINIDMETSFSSIDGGFVNQFEQTLEEYYQQEKKIVALNSGTAAIHLALILSGVEEGDEVLCQSFTYVATVSPIIYQKAIPVFIDSENETWNMCPVQLELAIKDRIAKGRKPKAIIFVHSYGMPAKIDEIVAVSRKYKITLIEDAAEALGSEYKGKKCGTFGDFGILSFNNNKIVTTLGGGVLICKTEEEKQKAIFYATQARENVNYYQYKEIGFNYRMNSFAAFIGVSEFKKLADYLKGRLDINSFYKKHLRVFSNITLLKNPSIDFSSNHWLSCISIDEKSTKNTRDKLMDCFIQNNIECRFLWKPMHLQPVFKGYPYYGAEIAENLFNKGLCLPSGVNLSENDLERILSSIKKIL</sequence>
<accession>A0A2P6CB63</accession>
<dbReference type="GO" id="GO:0008483">
    <property type="term" value="F:transaminase activity"/>
    <property type="evidence" value="ECO:0007669"/>
    <property type="project" value="UniProtKB-KW"/>
</dbReference>
<dbReference type="InterPro" id="IPR015422">
    <property type="entry name" value="PyrdxlP-dep_Trfase_small"/>
</dbReference>
<protein>
    <submittedName>
        <fullName evidence="5">Pyridoxal phosphate-dependent aminotransferase</fullName>
    </submittedName>
</protein>
<dbReference type="EMBL" id="MSCK01000001">
    <property type="protein sequence ID" value="PQJ72088.1"/>
    <property type="molecule type" value="Genomic_DNA"/>
</dbReference>
<dbReference type="GO" id="GO:0030170">
    <property type="term" value="F:pyridoxal phosphate binding"/>
    <property type="evidence" value="ECO:0007669"/>
    <property type="project" value="TreeGrafter"/>
</dbReference>
<feature type="modified residue" description="N6-(pyridoxal phosphate)lysine" evidence="3">
    <location>
        <position position="183"/>
    </location>
</feature>
<dbReference type="Gene3D" id="3.40.640.10">
    <property type="entry name" value="Type I PLP-dependent aspartate aminotransferase-like (Major domain)"/>
    <property type="match status" value="1"/>
</dbReference>
<evidence type="ECO:0000256" key="4">
    <source>
        <dbReference type="RuleBase" id="RU004508"/>
    </source>
</evidence>
<dbReference type="Gene3D" id="3.90.1150.10">
    <property type="entry name" value="Aspartate Aminotransferase, domain 1"/>
    <property type="match status" value="1"/>
</dbReference>
<comment type="similarity">
    <text evidence="1 4">Belongs to the DegT/DnrJ/EryC1 family.</text>
</comment>
<evidence type="ECO:0000256" key="1">
    <source>
        <dbReference type="ARBA" id="ARBA00037999"/>
    </source>
</evidence>
<comment type="caution">
    <text evidence="5">The sequence shown here is derived from an EMBL/GenBank/DDBJ whole genome shotgun (WGS) entry which is preliminary data.</text>
</comment>
<keyword evidence="6" id="KW-1185">Reference proteome</keyword>
<dbReference type="PANTHER" id="PTHR30244:SF34">
    <property type="entry name" value="DTDP-4-AMINO-4,6-DIDEOXYGALACTOSE TRANSAMINASE"/>
    <property type="match status" value="1"/>
</dbReference>
<dbReference type="InterPro" id="IPR015424">
    <property type="entry name" value="PyrdxlP-dep_Trfase"/>
</dbReference>
<dbReference type="InterPro" id="IPR000653">
    <property type="entry name" value="DegT/StrS_aminotransferase"/>
</dbReference>
<dbReference type="GO" id="GO:0000271">
    <property type="term" value="P:polysaccharide biosynthetic process"/>
    <property type="evidence" value="ECO:0007669"/>
    <property type="project" value="TreeGrafter"/>
</dbReference>
<dbReference type="PIRSF" id="PIRSF000390">
    <property type="entry name" value="PLP_StrS"/>
    <property type="match status" value="1"/>
</dbReference>
<reference evidence="5 6" key="1">
    <citation type="submission" date="2016-12" db="EMBL/GenBank/DDBJ databases">
        <title>Trade-off between light-utilization and light-protection in marine flavobacteria.</title>
        <authorList>
            <person name="Kumagai Y."/>
            <person name="Yoshizawa S."/>
            <person name="Kogure K."/>
            <person name="Iwasaki W."/>
        </authorList>
    </citation>
    <scope>NUCLEOTIDE SEQUENCE [LARGE SCALE GENOMIC DNA]</scope>
    <source>
        <strain evidence="5 6">KCTC 12100</strain>
    </source>
</reference>
<proteinExistence type="inferred from homology"/>
<dbReference type="CDD" id="cd00616">
    <property type="entry name" value="AHBA_syn"/>
    <property type="match status" value="1"/>
</dbReference>
<dbReference type="SUPFAM" id="SSF53383">
    <property type="entry name" value="PLP-dependent transferases"/>
    <property type="match status" value="1"/>
</dbReference>
<dbReference type="AlphaFoldDB" id="A0A2P6CB63"/>
<evidence type="ECO:0000313" key="6">
    <source>
        <dbReference type="Proteomes" id="UP000247345"/>
    </source>
</evidence>